<name>A0A835GVV3_SPOEX</name>
<dbReference type="EMBL" id="JACKWZ010000003">
    <property type="protein sequence ID" value="KAF9424303.1"/>
    <property type="molecule type" value="Genomic_DNA"/>
</dbReference>
<protein>
    <submittedName>
        <fullName evidence="1">Uncharacterized protein</fullName>
    </submittedName>
</protein>
<evidence type="ECO:0000313" key="1">
    <source>
        <dbReference type="EMBL" id="KAF9424303.1"/>
    </source>
</evidence>
<proteinExistence type="predicted"/>
<dbReference type="Proteomes" id="UP000648187">
    <property type="component" value="Unassembled WGS sequence"/>
</dbReference>
<dbReference type="AlphaFoldDB" id="A0A835GVV3"/>
<keyword evidence="2" id="KW-1185">Reference proteome</keyword>
<accession>A0A835GVV3</accession>
<sequence>MIVTYKIDAKSQPKNHTVVRRSRLGREIVRGVWGETRICGFISFHVQKKECIKNVIFVISCHVDNANKMADRRTLRKYFLLSYGYRSGHLFGNSSRGQSDADSVSSASFAIAGPSQPTTQIDNVTDLVISAAGCKM</sequence>
<evidence type="ECO:0000313" key="2">
    <source>
        <dbReference type="Proteomes" id="UP000648187"/>
    </source>
</evidence>
<gene>
    <name evidence="1" type="ORF">HW555_000442</name>
</gene>
<reference evidence="1" key="1">
    <citation type="submission" date="2020-08" db="EMBL/GenBank/DDBJ databases">
        <title>Spodoptera exigua strain:BAW_Kor-Di-RS1 Genome sequencing and assembly.</title>
        <authorList>
            <person name="Kim J."/>
            <person name="Nam H.Y."/>
            <person name="Kwon M."/>
            <person name="Choi J.H."/>
            <person name="Cho S.R."/>
            <person name="Kim G.-H."/>
        </authorList>
    </citation>
    <scope>NUCLEOTIDE SEQUENCE</scope>
    <source>
        <strain evidence="1">BAW_Kor-Di-RS1</strain>
        <tissue evidence="1">Whole-body</tissue>
    </source>
</reference>
<organism evidence="1 2">
    <name type="scientific">Spodoptera exigua</name>
    <name type="common">Beet armyworm</name>
    <name type="synonym">Noctua fulgens</name>
    <dbReference type="NCBI Taxonomy" id="7107"/>
    <lineage>
        <taxon>Eukaryota</taxon>
        <taxon>Metazoa</taxon>
        <taxon>Ecdysozoa</taxon>
        <taxon>Arthropoda</taxon>
        <taxon>Hexapoda</taxon>
        <taxon>Insecta</taxon>
        <taxon>Pterygota</taxon>
        <taxon>Neoptera</taxon>
        <taxon>Endopterygota</taxon>
        <taxon>Lepidoptera</taxon>
        <taxon>Glossata</taxon>
        <taxon>Ditrysia</taxon>
        <taxon>Noctuoidea</taxon>
        <taxon>Noctuidae</taxon>
        <taxon>Amphipyrinae</taxon>
        <taxon>Spodoptera</taxon>
    </lineage>
</organism>
<comment type="caution">
    <text evidence="1">The sequence shown here is derived from an EMBL/GenBank/DDBJ whole genome shotgun (WGS) entry which is preliminary data.</text>
</comment>